<evidence type="ECO:0000313" key="2">
    <source>
        <dbReference type="Proteomes" id="UP000075398"/>
    </source>
</evidence>
<protein>
    <submittedName>
        <fullName evidence="1">Uncharacterized protein</fullName>
    </submittedName>
</protein>
<reference evidence="1 2" key="1">
    <citation type="journal article" date="2016" name="ISME J.">
        <title>Chasing the elusive Euryarchaeota class WSA2: genomes reveal a uniquely fastidious methyl-reducing methanogen.</title>
        <authorList>
            <person name="Nobu M.K."/>
            <person name="Narihiro T."/>
            <person name="Kuroda K."/>
            <person name="Mei R."/>
            <person name="Liu W.T."/>
        </authorList>
    </citation>
    <scope>NUCLEOTIDE SEQUENCE [LARGE SCALE GENOMIC DNA]</scope>
    <source>
        <strain evidence="1">U1lsi0528_Bin055</strain>
    </source>
</reference>
<dbReference type="EMBL" id="LNGC01000175">
    <property type="protein sequence ID" value="KYC46744.1"/>
    <property type="molecule type" value="Genomic_DNA"/>
</dbReference>
<sequence length="413" mass="48452">MNLELNKEKASEMFGVSGKNVQHFKIDTPDKNHVEGWICKSRQSNMGSLIIDTVNFVKTWQFVRGMPKLQYLDERDEPTLPTILHKEDGTNIVMFPLLFNEGEYAETLFKTRLMPYCNDNWLVKIKEVITNNHYKAVEKECLSFSYELYGIQNKHEVQYQYQDIPELNLDLLTVLMHGKSLPYKEMSEIAKKYNLSTALKAFEILHAEYYNAYLTTEFIDRFDDYVEDPVIRSKTLEGLYNECENFFEKMNMKFQDKHQRGIITEGSVWHYGLEENHMKKCKAISVREGHIKQACGIPHHDIRKAIVKVDENSEKDLSETPIVYILTGVKDELSEEYDKIMIDDKRTEDKIKSVLGKYLRKVHIDAEMEQIIQRIHNEIDPDSSPADKMRVFAQLYPNMRKQSRTVYQALVSM</sequence>
<accession>A0A150IQ31</accession>
<evidence type="ECO:0000313" key="1">
    <source>
        <dbReference type="EMBL" id="KYC46744.1"/>
    </source>
</evidence>
<dbReference type="Proteomes" id="UP000075398">
    <property type="component" value="Unassembled WGS sequence"/>
</dbReference>
<name>A0A150IQ31_9EURY</name>
<comment type="caution">
    <text evidence="1">The sequence shown here is derived from an EMBL/GenBank/DDBJ whole genome shotgun (WGS) entry which is preliminary data.</text>
</comment>
<gene>
    <name evidence="1" type="ORF">AMQ22_02058</name>
</gene>
<organism evidence="1 2">
    <name type="scientific">Candidatus Methanofastidiosum methylothiophilum</name>
    <dbReference type="NCBI Taxonomy" id="1705564"/>
    <lineage>
        <taxon>Archaea</taxon>
        <taxon>Methanobacteriati</taxon>
        <taxon>Methanobacteriota</taxon>
        <taxon>Stenosarchaea group</taxon>
        <taxon>Candidatus Methanofastidiosia</taxon>
        <taxon>Candidatus Methanofastidiosales</taxon>
        <taxon>Candidatus Methanofastidiosaceae</taxon>
        <taxon>Candidatus Methanofastidiosum</taxon>
    </lineage>
</organism>
<proteinExistence type="predicted"/>
<dbReference type="AlphaFoldDB" id="A0A150IQ31"/>